<dbReference type="InterPro" id="IPR018490">
    <property type="entry name" value="cNMP-bd_dom_sf"/>
</dbReference>
<keyword evidence="1" id="KW-0175">Coiled coil</keyword>
<comment type="caution">
    <text evidence="2">The sequence shown here is derived from an EMBL/GenBank/DDBJ whole genome shotgun (WGS) entry which is preliminary data.</text>
</comment>
<dbReference type="SUPFAM" id="SSF51206">
    <property type="entry name" value="cAMP-binding domain-like"/>
    <property type="match status" value="1"/>
</dbReference>
<evidence type="ECO:0000313" key="3">
    <source>
        <dbReference type="Proteomes" id="UP000482209"/>
    </source>
</evidence>
<dbReference type="InterPro" id="IPR014710">
    <property type="entry name" value="RmlC-like_jellyroll"/>
</dbReference>
<evidence type="ECO:0000313" key="2">
    <source>
        <dbReference type="EMBL" id="MSS63130.1"/>
    </source>
</evidence>
<dbReference type="AlphaFoldDB" id="A0A6L5XWB5"/>
<feature type="coiled-coil region" evidence="1">
    <location>
        <begin position="648"/>
        <end position="675"/>
    </location>
</feature>
<reference evidence="2 3" key="1">
    <citation type="submission" date="2019-08" db="EMBL/GenBank/DDBJ databases">
        <title>In-depth cultivation of the pig gut microbiome towards novel bacterial diversity and tailored functional studies.</title>
        <authorList>
            <person name="Wylensek D."/>
            <person name="Hitch T.C.A."/>
            <person name="Clavel T."/>
        </authorList>
    </citation>
    <scope>NUCLEOTIDE SEQUENCE [LARGE SCALE GENOMIC DNA]</scope>
    <source>
        <strain evidence="2 3">WCA-693-APC-MOT-I</strain>
    </source>
</reference>
<name>A0A6L5XWB5_9FIRM</name>
<keyword evidence="3" id="KW-1185">Reference proteome</keyword>
<dbReference type="RefSeq" id="WP_154517861.1">
    <property type="nucleotide sequence ID" value="NZ_VUMT01000005.1"/>
</dbReference>
<dbReference type="EMBL" id="VUMT01000005">
    <property type="protein sequence ID" value="MSS63130.1"/>
    <property type="molecule type" value="Genomic_DNA"/>
</dbReference>
<evidence type="ECO:0000256" key="1">
    <source>
        <dbReference type="SAM" id="Coils"/>
    </source>
</evidence>
<gene>
    <name evidence="2" type="ORF">FYJ58_04460</name>
</gene>
<sequence length="772" mass="89920">MGLELNMDSVNQIPKGAVIYKQTEMVESVSLVLKGRVLIERNGVRIVAGAGSFLGVCDLYSGNYEVTYRAVDDLTIYTFSANNPDHIENIFSAKKEYKSLMVISLSKYIKDLKAIETILINCATSAYRLLKVHYEQYKKIGMQRGYSVVELPEIEAFANMQLKNDVNTKKAEYYAECASLPMDIQRAFYCTNTICLYHVDEQAEMVCQLLDECSEISDYVKDLIELLYSDTSESLLNIIRNLIVNTRQDKDTDTSELVEAAENIVDKLKQIKAVMFKRAAVSLDLDEEKLDNIYELIVSGKPAEEENTASATQKVDIKELKDSLVKIVKYAELEGEEAEQFISLINQFRELNDKLSADDSVRNLRKQIAKNYYVIYEKVFLKAYKDKNVPFVVDLYLRYGLLDERLLTKEQLMELVNLPYYNDGQGPCHVYDMREWLTLIYEEKKMPSKSEFDMDYEQYVRSLKKTKEITEEQAGAMLSDRLKKLQYEIRNMFAYNNRVLSGQISTFVPFLHEDCFIGSMGQSLLCPDNVNAGVRRLEMIDFSIFCREVIYSNEEKGIKREFVIKKVYPDIILFPIAGSNAVMWQEFSGRKKDSRGRFFFPIFNMGKLDDNLIKLFGRFRWEVCRSTMGTAWNNIKYKSLTSEYMDYLQFYRKNRELTQEKKEKLKAQIQKGRNNSREVFVIDYEAWVKFESQGAIRLNKVARSILAMYCPFPKELREGLQNQPMFVAAFERYEREKILKVKELDLRERMLIKEGAEIPQILYDTITYYQES</sequence>
<dbReference type="Gene3D" id="2.60.120.10">
    <property type="entry name" value="Jelly Rolls"/>
    <property type="match status" value="1"/>
</dbReference>
<proteinExistence type="predicted"/>
<accession>A0A6L5XWB5</accession>
<evidence type="ECO:0008006" key="4">
    <source>
        <dbReference type="Google" id="ProtNLM"/>
    </source>
</evidence>
<protein>
    <recommendedName>
        <fullName evidence="4">Cyclic nucleotide-binding domain-containing protein</fullName>
    </recommendedName>
</protein>
<dbReference type="Proteomes" id="UP000482209">
    <property type="component" value="Unassembled WGS sequence"/>
</dbReference>
<organism evidence="2 3">
    <name type="scientific">Velocimicrobium porci</name>
    <dbReference type="NCBI Taxonomy" id="2606634"/>
    <lineage>
        <taxon>Bacteria</taxon>
        <taxon>Bacillati</taxon>
        <taxon>Bacillota</taxon>
        <taxon>Clostridia</taxon>
        <taxon>Lachnospirales</taxon>
        <taxon>Lachnospiraceae</taxon>
        <taxon>Velocimicrobium</taxon>
    </lineage>
</organism>